<proteinExistence type="predicted"/>
<dbReference type="EMBL" id="CAJNOV010018964">
    <property type="protein sequence ID" value="CAF1626395.1"/>
    <property type="molecule type" value="Genomic_DNA"/>
</dbReference>
<feature type="transmembrane region" description="Helical" evidence="1">
    <location>
        <begin position="63"/>
        <end position="87"/>
    </location>
</feature>
<organism evidence="2 4">
    <name type="scientific">Rotaria magnacalcarata</name>
    <dbReference type="NCBI Taxonomy" id="392030"/>
    <lineage>
        <taxon>Eukaryota</taxon>
        <taxon>Metazoa</taxon>
        <taxon>Spiralia</taxon>
        <taxon>Gnathifera</taxon>
        <taxon>Rotifera</taxon>
        <taxon>Eurotatoria</taxon>
        <taxon>Bdelloidea</taxon>
        <taxon>Philodinida</taxon>
        <taxon>Philodinidae</taxon>
        <taxon>Rotaria</taxon>
    </lineage>
</organism>
<dbReference type="Proteomes" id="UP000681967">
    <property type="component" value="Unassembled WGS sequence"/>
</dbReference>
<protein>
    <submittedName>
        <fullName evidence="2">Uncharacterized protein</fullName>
    </submittedName>
</protein>
<gene>
    <name evidence="3" type="ORF">BYL167_LOCUS52877</name>
    <name evidence="2" type="ORF">CJN711_LOCUS38743</name>
</gene>
<reference evidence="2" key="1">
    <citation type="submission" date="2021-02" db="EMBL/GenBank/DDBJ databases">
        <authorList>
            <person name="Nowell W R."/>
        </authorList>
    </citation>
    <scope>NUCLEOTIDE SEQUENCE</scope>
</reference>
<dbReference type="Proteomes" id="UP000663855">
    <property type="component" value="Unassembled WGS sequence"/>
</dbReference>
<keyword evidence="1" id="KW-0812">Transmembrane</keyword>
<evidence type="ECO:0000313" key="2">
    <source>
        <dbReference type="EMBL" id="CAF1626395.1"/>
    </source>
</evidence>
<evidence type="ECO:0000313" key="4">
    <source>
        <dbReference type="Proteomes" id="UP000663855"/>
    </source>
</evidence>
<sequence length="150" mass="16286">MGVIIGYGATPTQRATNIIIIVCIVFVILVLVLGIFGHVYYHLAPPEDAAKFKDGIQYWIGNAGILFVAMRLLFAIVTIGFLLILLINFPQIKQFAQTTMANVSNNVSETSRNVNDLAITSNTFIEKLPALIEKSISSVVLGLGGKFKSS</sequence>
<evidence type="ECO:0000256" key="1">
    <source>
        <dbReference type="SAM" id="Phobius"/>
    </source>
</evidence>
<dbReference type="EMBL" id="CAJOBH010173636">
    <property type="protein sequence ID" value="CAF4918762.1"/>
    <property type="molecule type" value="Genomic_DNA"/>
</dbReference>
<feature type="transmembrane region" description="Helical" evidence="1">
    <location>
        <begin position="18"/>
        <end position="43"/>
    </location>
</feature>
<accession>A0A816CL32</accession>
<name>A0A816CL32_9BILA</name>
<comment type="caution">
    <text evidence="2">The sequence shown here is derived from an EMBL/GenBank/DDBJ whole genome shotgun (WGS) entry which is preliminary data.</text>
</comment>
<evidence type="ECO:0000313" key="3">
    <source>
        <dbReference type="EMBL" id="CAF4918762.1"/>
    </source>
</evidence>
<dbReference type="AlphaFoldDB" id="A0A816CL32"/>
<keyword evidence="1" id="KW-0472">Membrane</keyword>
<keyword evidence="1" id="KW-1133">Transmembrane helix</keyword>